<evidence type="ECO:0000313" key="2">
    <source>
        <dbReference type="Proteomes" id="UP001221413"/>
    </source>
</evidence>
<name>A0AAD6NHK6_DREDA</name>
<keyword evidence="2" id="KW-1185">Reference proteome</keyword>
<protein>
    <submittedName>
        <fullName evidence="1">Uncharacterized protein</fullName>
    </submittedName>
</protein>
<gene>
    <name evidence="1" type="ORF">Dda_8738</name>
</gene>
<sequence length="181" mass="21746">MNRTRSLSAAPALDFKLKRRILYYCLPRRLRQTRLFKALYERAKRLQFNQTRTCTRRSSIDIKDPYAHKINEGYYPREWRPTAKDGDKFVREIRESEKLAAVPDLHNKLVEIEKFVRKSGRRVRGYSPSRYVTPDSSPDYSFFDAVERWRHGIEDPEPELEEDRESFWSCVEVEEEMARFC</sequence>
<proteinExistence type="predicted"/>
<dbReference type="Proteomes" id="UP001221413">
    <property type="component" value="Unassembled WGS sequence"/>
</dbReference>
<dbReference type="AlphaFoldDB" id="A0AAD6NHK6"/>
<reference evidence="1" key="1">
    <citation type="submission" date="2023-01" db="EMBL/GenBank/DDBJ databases">
        <title>The chitinases involved in constricting ring structure development in the nematode-trapping fungus Drechslerella dactyloides.</title>
        <authorList>
            <person name="Wang R."/>
            <person name="Zhang L."/>
            <person name="Tang P."/>
            <person name="Li S."/>
            <person name="Liang L."/>
        </authorList>
    </citation>
    <scope>NUCLEOTIDE SEQUENCE</scope>
    <source>
        <strain evidence="1">YMF1.00031</strain>
    </source>
</reference>
<evidence type="ECO:0000313" key="1">
    <source>
        <dbReference type="EMBL" id="KAJ6256868.1"/>
    </source>
</evidence>
<comment type="caution">
    <text evidence="1">The sequence shown here is derived from an EMBL/GenBank/DDBJ whole genome shotgun (WGS) entry which is preliminary data.</text>
</comment>
<dbReference type="EMBL" id="JAQGDS010000012">
    <property type="protein sequence ID" value="KAJ6256868.1"/>
    <property type="molecule type" value="Genomic_DNA"/>
</dbReference>
<accession>A0AAD6NHK6</accession>
<organism evidence="1 2">
    <name type="scientific">Drechslerella dactyloides</name>
    <name type="common">Nematode-trapping fungus</name>
    <name type="synonym">Arthrobotrys dactyloides</name>
    <dbReference type="NCBI Taxonomy" id="74499"/>
    <lineage>
        <taxon>Eukaryota</taxon>
        <taxon>Fungi</taxon>
        <taxon>Dikarya</taxon>
        <taxon>Ascomycota</taxon>
        <taxon>Pezizomycotina</taxon>
        <taxon>Orbiliomycetes</taxon>
        <taxon>Orbiliales</taxon>
        <taxon>Orbiliaceae</taxon>
        <taxon>Drechslerella</taxon>
    </lineage>
</organism>